<keyword evidence="1" id="KW-0677">Repeat</keyword>
<dbReference type="InterPro" id="IPR013217">
    <property type="entry name" value="Methyltransf_12"/>
</dbReference>
<gene>
    <name evidence="5" type="ORF">SAMN05216412_10575</name>
</gene>
<feature type="repeat" description="TPR" evidence="3">
    <location>
        <begin position="247"/>
        <end position="280"/>
    </location>
</feature>
<reference evidence="5 6" key="1">
    <citation type="submission" date="2016-10" db="EMBL/GenBank/DDBJ databases">
        <authorList>
            <person name="de Groot N.N."/>
        </authorList>
    </citation>
    <scope>NUCLEOTIDE SEQUENCE [LARGE SCALE GENOMIC DNA]</scope>
    <source>
        <strain evidence="5 6">Nl7</strain>
    </source>
</reference>
<dbReference type="InterPro" id="IPR019734">
    <property type="entry name" value="TPR_rpt"/>
</dbReference>
<dbReference type="Gene3D" id="3.40.50.150">
    <property type="entry name" value="Vaccinia Virus protein VP39"/>
    <property type="match status" value="1"/>
</dbReference>
<feature type="repeat" description="TPR" evidence="3">
    <location>
        <begin position="111"/>
        <end position="144"/>
    </location>
</feature>
<dbReference type="PROSITE" id="PS50293">
    <property type="entry name" value="TPR_REGION"/>
    <property type="match status" value="5"/>
</dbReference>
<dbReference type="AlphaFoldDB" id="A0A1I0DQ92"/>
<dbReference type="SMART" id="SM00028">
    <property type="entry name" value="TPR"/>
    <property type="match status" value="8"/>
</dbReference>
<dbReference type="InterPro" id="IPR050498">
    <property type="entry name" value="Ycf3"/>
</dbReference>
<dbReference type="Pfam" id="PF13181">
    <property type="entry name" value="TPR_8"/>
    <property type="match status" value="1"/>
</dbReference>
<dbReference type="InterPro" id="IPR029063">
    <property type="entry name" value="SAM-dependent_MTases_sf"/>
</dbReference>
<feature type="repeat" description="TPR" evidence="3">
    <location>
        <begin position="213"/>
        <end position="246"/>
    </location>
</feature>
<dbReference type="SUPFAM" id="SSF103642">
    <property type="entry name" value="Sec-C motif"/>
    <property type="match status" value="1"/>
</dbReference>
<evidence type="ECO:0000256" key="3">
    <source>
        <dbReference type="PROSITE-ProRule" id="PRU00339"/>
    </source>
</evidence>
<name>A0A1I0DQ92_9PROT</name>
<sequence length="875" mass="99262">MKKIGRNEPCPCGSGKKYKHCCERNAEADPADSLARTSSRQSILQYLQAAVEHHKRGNLSQAEAIYQPILQLDPNQPDALHFLGLLARDAGRIDIGIELIRRALKFEPNYVEAHNNLGNTLRQQGKLDDAIASYRTAVKLEPRFAEAYGNLGNALREQGRLDDAMINYRKALSIQPQLAEIHCNIGIVHREQGNLEDAVSSFRKVLLLKPDSAEAFNNLGNVLVEQSKFEEAVSSFEKAILYKPRFPEAYNNLGNVLRELGRLDEAVAGYSRAIELNLGYARAYSNRAYVLWQQHKADDAVIDYWHALELCDDSDIKRSFTDCIANVYCDHDIPRLHALLVRAISETWGQPDDFGNPAVSLIKRDCAIREHLDGMKTAHAVGMSCQELFGKFESSKAGFAAVFNNELLRALMENTPVCDIELEQFLTSLRYWLLQIAIAEENVAGKVRGDGREWQEEEDLFWCSLARQCFINEYVFSYSAEEYEQAQRLKAQVAAARQANRTIHPLSLAGAAAYFPLRSLPFAERLLDHSWPDSIAALLLQQVQEPLKEERSLSHLPSLTAIVDDTSCRVRNQYEENPYPRWIKLPLRAGSESVDRYLSDLFPYARFEPAASPEHRNERVKDAIKVLVAGCGTGRHAIAAAQRFKNANVLAVDLSSRSLCYAKRKTDELCVRNIEYAQADILNLDSESIAARGSKLFDVIEAVGVLHHLSDPLLGWRKLLSLLRPGGFMRIGLYSEYARSNLAFAQRFIAQKGYKPTAEDIRTCRQEMMSLENADTFRQVLSARDFYTLSECRDMLFHVQENRYTLPHIKEDLRELGLIFLGFSIGRSTANQYRQRFPDDVPQTDLDHWHIFETENPDTFNTMYLFWVQKQAAAA</sequence>
<feature type="repeat" description="TPR" evidence="3">
    <location>
        <begin position="43"/>
        <end position="76"/>
    </location>
</feature>
<dbReference type="SUPFAM" id="SSF48452">
    <property type="entry name" value="TPR-like"/>
    <property type="match status" value="1"/>
</dbReference>
<dbReference type="InterPro" id="IPR011990">
    <property type="entry name" value="TPR-like_helical_dom_sf"/>
</dbReference>
<dbReference type="Pfam" id="PF13432">
    <property type="entry name" value="TPR_16"/>
    <property type="match status" value="3"/>
</dbReference>
<evidence type="ECO:0000313" key="5">
    <source>
        <dbReference type="EMBL" id="SET33901.1"/>
    </source>
</evidence>
<dbReference type="RefSeq" id="WP_074707575.1">
    <property type="nucleotide sequence ID" value="NZ_FOHI01000005.1"/>
</dbReference>
<dbReference type="OrthoDB" id="101857at2"/>
<dbReference type="Gene3D" id="1.25.40.10">
    <property type="entry name" value="Tetratricopeptide repeat domain"/>
    <property type="match status" value="4"/>
</dbReference>
<dbReference type="Proteomes" id="UP000183339">
    <property type="component" value="Unassembled WGS sequence"/>
</dbReference>
<evidence type="ECO:0000256" key="2">
    <source>
        <dbReference type="ARBA" id="ARBA00022803"/>
    </source>
</evidence>
<evidence type="ECO:0000259" key="4">
    <source>
        <dbReference type="Pfam" id="PF08242"/>
    </source>
</evidence>
<dbReference type="Pfam" id="PF02810">
    <property type="entry name" value="SEC-C"/>
    <property type="match status" value="1"/>
</dbReference>
<dbReference type="PANTHER" id="PTHR44858">
    <property type="entry name" value="TETRATRICOPEPTIDE REPEAT PROTEIN 6"/>
    <property type="match status" value="1"/>
</dbReference>
<dbReference type="PANTHER" id="PTHR44858:SF1">
    <property type="entry name" value="UDP-N-ACETYLGLUCOSAMINE--PEPTIDE N-ACETYLGLUCOSAMINYLTRANSFERASE SPINDLY-RELATED"/>
    <property type="match status" value="1"/>
</dbReference>
<feature type="domain" description="Methyltransferase type 12" evidence="4">
    <location>
        <begin position="628"/>
        <end position="728"/>
    </location>
</feature>
<accession>A0A1I0DQ92</accession>
<dbReference type="CDD" id="cd02440">
    <property type="entry name" value="AdoMet_MTases"/>
    <property type="match status" value="1"/>
</dbReference>
<feature type="repeat" description="TPR" evidence="3">
    <location>
        <begin position="179"/>
        <end position="212"/>
    </location>
</feature>
<dbReference type="Gene3D" id="3.10.450.50">
    <property type="match status" value="1"/>
</dbReference>
<evidence type="ECO:0000256" key="1">
    <source>
        <dbReference type="ARBA" id="ARBA00022737"/>
    </source>
</evidence>
<feature type="repeat" description="TPR" evidence="3">
    <location>
        <begin position="77"/>
        <end position="110"/>
    </location>
</feature>
<dbReference type="InterPro" id="IPR004027">
    <property type="entry name" value="SEC_C_motif"/>
</dbReference>
<dbReference type="EMBL" id="FOHI01000005">
    <property type="protein sequence ID" value="SET33901.1"/>
    <property type="molecule type" value="Genomic_DNA"/>
</dbReference>
<dbReference type="PROSITE" id="PS50005">
    <property type="entry name" value="TPR"/>
    <property type="match status" value="7"/>
</dbReference>
<keyword evidence="2 3" id="KW-0802">TPR repeat</keyword>
<dbReference type="SUPFAM" id="SSF53335">
    <property type="entry name" value="S-adenosyl-L-methionine-dependent methyltransferases"/>
    <property type="match status" value="1"/>
</dbReference>
<proteinExistence type="predicted"/>
<organism evidence="5 6">
    <name type="scientific">Nitrosospira multiformis</name>
    <dbReference type="NCBI Taxonomy" id="1231"/>
    <lineage>
        <taxon>Bacteria</taxon>
        <taxon>Pseudomonadati</taxon>
        <taxon>Pseudomonadota</taxon>
        <taxon>Betaproteobacteria</taxon>
        <taxon>Nitrosomonadales</taxon>
        <taxon>Nitrosomonadaceae</taxon>
        <taxon>Nitrosospira</taxon>
    </lineage>
</organism>
<dbReference type="Pfam" id="PF08242">
    <property type="entry name" value="Methyltransf_12"/>
    <property type="match status" value="1"/>
</dbReference>
<evidence type="ECO:0000313" key="6">
    <source>
        <dbReference type="Proteomes" id="UP000183339"/>
    </source>
</evidence>
<protein>
    <submittedName>
        <fullName evidence="5">Tfp pilus assembly protein PilF</fullName>
    </submittedName>
</protein>
<feature type="repeat" description="TPR" evidence="3">
    <location>
        <begin position="145"/>
        <end position="178"/>
    </location>
</feature>